<feature type="transmembrane region" description="Helical" evidence="1">
    <location>
        <begin position="181"/>
        <end position="200"/>
    </location>
</feature>
<keyword evidence="1" id="KW-1133">Transmembrane helix</keyword>
<protein>
    <submittedName>
        <fullName evidence="2">Uncharacterized protein</fullName>
    </submittedName>
</protein>
<evidence type="ECO:0000256" key="1">
    <source>
        <dbReference type="SAM" id="Phobius"/>
    </source>
</evidence>
<name>A0A8E0ND47_9CAUL</name>
<feature type="transmembrane region" description="Helical" evidence="1">
    <location>
        <begin position="79"/>
        <end position="104"/>
    </location>
</feature>
<sequence length="210" mass="22152">MTRGLRPRWKGRSSAALAGLGAVYLIVLVLGLATAPEGAPITDPWFTLMEGLILLIAPLMVAMMADIHARATPEARTGALLAVAFMTVAAAITSTVHFSILALSRTPPFSDAAWSGVFAFEWPSVVYALDILAWDGFFPLALFCAAPAVRSKLIRRLLLLAAALALIGLLGPVLGRMDIRNIGILGYAVVFPLAAALYAFRPPALEPSGA</sequence>
<keyword evidence="1" id="KW-0812">Transmembrane</keyword>
<organism evidence="2 3">
    <name type="scientific">Brevundimonas abyssalis TAR-001</name>
    <dbReference type="NCBI Taxonomy" id="1391729"/>
    <lineage>
        <taxon>Bacteria</taxon>
        <taxon>Pseudomonadati</taxon>
        <taxon>Pseudomonadota</taxon>
        <taxon>Alphaproteobacteria</taxon>
        <taxon>Caulobacterales</taxon>
        <taxon>Caulobacteraceae</taxon>
        <taxon>Brevundimonas</taxon>
    </lineage>
</organism>
<dbReference type="OrthoDB" id="1426566at2"/>
<accession>A0A8E0ND47</accession>
<dbReference type="Proteomes" id="UP000016569">
    <property type="component" value="Unassembled WGS sequence"/>
</dbReference>
<feature type="transmembrane region" description="Helical" evidence="1">
    <location>
        <begin position="45"/>
        <end position="67"/>
    </location>
</feature>
<reference evidence="3" key="1">
    <citation type="journal article" date="2013" name="Genome Announc.">
        <title>Draft Genome Sequence of the Dimorphic Prosthecate Bacterium Brevundimonas abyssalis TAR-001T.</title>
        <authorList>
            <person name="Tsubouchi T."/>
            <person name="Nishi S."/>
            <person name="Usui K."/>
            <person name="Shimane Y."/>
            <person name="Takaki Y."/>
            <person name="Maruyama T."/>
            <person name="Hatada Y."/>
        </authorList>
    </citation>
    <scope>NUCLEOTIDE SEQUENCE [LARGE SCALE GENOMIC DNA]</scope>
    <source>
        <strain evidence="3">TAR-001</strain>
    </source>
</reference>
<keyword evidence="1" id="KW-0472">Membrane</keyword>
<dbReference type="AlphaFoldDB" id="A0A8E0ND47"/>
<evidence type="ECO:0000313" key="2">
    <source>
        <dbReference type="EMBL" id="GAD60096.1"/>
    </source>
</evidence>
<feature type="transmembrane region" description="Helical" evidence="1">
    <location>
        <begin position="12"/>
        <end position="33"/>
    </location>
</feature>
<feature type="transmembrane region" description="Helical" evidence="1">
    <location>
        <begin position="157"/>
        <end position="175"/>
    </location>
</feature>
<proteinExistence type="predicted"/>
<feature type="transmembrane region" description="Helical" evidence="1">
    <location>
        <begin position="124"/>
        <end position="145"/>
    </location>
</feature>
<gene>
    <name evidence="2" type="ORF">MBEBAB_2346</name>
</gene>
<evidence type="ECO:0000313" key="3">
    <source>
        <dbReference type="Proteomes" id="UP000016569"/>
    </source>
</evidence>
<dbReference type="RefSeq" id="WP_021698190.1">
    <property type="nucleotide sequence ID" value="NZ_BATC01000052.1"/>
</dbReference>
<dbReference type="EMBL" id="BATC01000052">
    <property type="protein sequence ID" value="GAD60096.1"/>
    <property type="molecule type" value="Genomic_DNA"/>
</dbReference>
<comment type="caution">
    <text evidence="2">The sequence shown here is derived from an EMBL/GenBank/DDBJ whole genome shotgun (WGS) entry which is preliminary data.</text>
</comment>
<keyword evidence="3" id="KW-1185">Reference proteome</keyword>